<gene>
    <name evidence="6" type="primary">rplT</name>
    <name evidence="8" type="ordered locus">Sgly_0249</name>
</gene>
<evidence type="ECO:0000313" key="9">
    <source>
        <dbReference type="Proteomes" id="UP000007488"/>
    </source>
</evidence>
<dbReference type="CDD" id="cd07026">
    <property type="entry name" value="Ribosomal_L20"/>
    <property type="match status" value="1"/>
</dbReference>
<evidence type="ECO:0000256" key="3">
    <source>
        <dbReference type="ARBA" id="ARBA00023274"/>
    </source>
</evidence>
<dbReference type="NCBIfam" id="TIGR01032">
    <property type="entry name" value="rplT_bact"/>
    <property type="match status" value="1"/>
</dbReference>
<name>F0SWS8_SYNGF</name>
<dbReference type="KEGG" id="sgy:Sgly_0249"/>
<keyword evidence="2 6" id="KW-0689">Ribosomal protein</keyword>
<dbReference type="GO" id="GO:1990904">
    <property type="term" value="C:ribonucleoprotein complex"/>
    <property type="evidence" value="ECO:0007669"/>
    <property type="project" value="UniProtKB-KW"/>
</dbReference>
<evidence type="ECO:0000256" key="4">
    <source>
        <dbReference type="ARBA" id="ARBA00024775"/>
    </source>
</evidence>
<comment type="function">
    <text evidence="4 6 7">Binds directly to 23S ribosomal RNA and is necessary for the in vitro assembly process of the 50S ribosomal subunit. It is not involved in the protein synthesizing functions of that subunit.</text>
</comment>
<organism evidence="8 9">
    <name type="scientific">Syntrophobotulus glycolicus (strain DSM 8271 / FlGlyR)</name>
    <dbReference type="NCBI Taxonomy" id="645991"/>
    <lineage>
        <taxon>Bacteria</taxon>
        <taxon>Bacillati</taxon>
        <taxon>Bacillota</taxon>
        <taxon>Clostridia</taxon>
        <taxon>Eubacteriales</taxon>
        <taxon>Desulfitobacteriaceae</taxon>
        <taxon>Syntrophobotulus</taxon>
    </lineage>
</organism>
<reference evidence="8 9" key="1">
    <citation type="journal article" date="2011" name="Stand. Genomic Sci.">
        <title>Complete genome sequence of Syntrophobotulus glycolicus type strain (FlGlyR).</title>
        <authorList>
            <person name="Han C."/>
            <person name="Mwirichia R."/>
            <person name="Chertkov O."/>
            <person name="Held B."/>
            <person name="Lapidus A."/>
            <person name="Nolan M."/>
            <person name="Lucas S."/>
            <person name="Hammon N."/>
            <person name="Deshpande S."/>
            <person name="Cheng J.F."/>
            <person name="Tapia R."/>
            <person name="Goodwin L."/>
            <person name="Pitluck S."/>
            <person name="Huntemann M."/>
            <person name="Liolios K."/>
            <person name="Ivanova N."/>
            <person name="Pagani I."/>
            <person name="Mavromatis K."/>
            <person name="Ovchinikova G."/>
            <person name="Pati A."/>
            <person name="Chen A."/>
            <person name="Palaniappan K."/>
            <person name="Land M."/>
            <person name="Hauser L."/>
            <person name="Brambilla E.M."/>
            <person name="Rohde M."/>
            <person name="Spring S."/>
            <person name="Sikorski J."/>
            <person name="Goker M."/>
            <person name="Woyke T."/>
            <person name="Bristow J."/>
            <person name="Eisen J.A."/>
            <person name="Markowitz V."/>
            <person name="Hugenholtz P."/>
            <person name="Kyrpides N.C."/>
            <person name="Klenk H.P."/>
            <person name="Detter J.C."/>
        </authorList>
    </citation>
    <scope>NUCLEOTIDE SEQUENCE [LARGE SCALE GENOMIC DNA]</scope>
    <source>
        <strain evidence="9">DSM 8271 / FlGlyR</strain>
    </source>
</reference>
<dbReference type="Gene3D" id="6.10.160.10">
    <property type="match status" value="1"/>
</dbReference>
<keyword evidence="3 6" id="KW-0687">Ribonucleoprotein</keyword>
<dbReference type="STRING" id="645991.Sgly_0249"/>
<comment type="similarity">
    <text evidence="1 6 7">Belongs to the bacterial ribosomal protein bL20 family.</text>
</comment>
<evidence type="ECO:0000256" key="6">
    <source>
        <dbReference type="HAMAP-Rule" id="MF_00382"/>
    </source>
</evidence>
<dbReference type="InterPro" id="IPR035566">
    <property type="entry name" value="Ribosomal_protein_bL20_C"/>
</dbReference>
<sequence>MARVKRGVRAHQRHKKILKLARGYRGRKSKLFKMAKQQVVKSMAYSFIHRKQRRRDFRRLWIARINAASRMNDISYSRLMYGLKQAGVFVNRKMLADLAINDPGAFTSLCDLAKGKLNEGPAVQANA</sequence>
<dbReference type="Pfam" id="PF00453">
    <property type="entry name" value="Ribosomal_L20"/>
    <property type="match status" value="1"/>
</dbReference>
<evidence type="ECO:0000256" key="7">
    <source>
        <dbReference type="RuleBase" id="RU000560"/>
    </source>
</evidence>
<dbReference type="FunFam" id="1.10.1900.20:FF:000001">
    <property type="entry name" value="50S ribosomal protein L20"/>
    <property type="match status" value="1"/>
</dbReference>
<keyword evidence="6 7" id="KW-0699">rRNA-binding</keyword>
<dbReference type="HOGENOM" id="CLU_123265_0_1_9"/>
<dbReference type="InterPro" id="IPR005813">
    <property type="entry name" value="Ribosomal_bL20"/>
</dbReference>
<evidence type="ECO:0000256" key="5">
    <source>
        <dbReference type="ARBA" id="ARBA00035172"/>
    </source>
</evidence>
<dbReference type="GO" id="GO:0005840">
    <property type="term" value="C:ribosome"/>
    <property type="evidence" value="ECO:0007669"/>
    <property type="project" value="UniProtKB-KW"/>
</dbReference>
<dbReference type="RefSeq" id="WP_013623489.1">
    <property type="nucleotide sequence ID" value="NC_015172.1"/>
</dbReference>
<dbReference type="PRINTS" id="PR00062">
    <property type="entry name" value="RIBOSOMALL20"/>
</dbReference>
<dbReference type="GO" id="GO:0003735">
    <property type="term" value="F:structural constituent of ribosome"/>
    <property type="evidence" value="ECO:0007669"/>
    <property type="project" value="InterPro"/>
</dbReference>
<protein>
    <recommendedName>
        <fullName evidence="5 6">Large ribosomal subunit protein bL20</fullName>
    </recommendedName>
</protein>
<proteinExistence type="inferred from homology"/>
<dbReference type="AlphaFoldDB" id="F0SWS8"/>
<dbReference type="GO" id="GO:0000027">
    <property type="term" value="P:ribosomal large subunit assembly"/>
    <property type="evidence" value="ECO:0007669"/>
    <property type="project" value="UniProtKB-UniRule"/>
</dbReference>
<accession>F0SWS8</accession>
<dbReference type="OrthoDB" id="9808966at2"/>
<dbReference type="HAMAP" id="MF_00382">
    <property type="entry name" value="Ribosomal_bL20"/>
    <property type="match status" value="1"/>
</dbReference>
<dbReference type="PANTHER" id="PTHR10986">
    <property type="entry name" value="39S RIBOSOMAL PROTEIN L20"/>
    <property type="match status" value="1"/>
</dbReference>
<dbReference type="eggNOG" id="COG0292">
    <property type="taxonomic scope" value="Bacteria"/>
</dbReference>
<dbReference type="GO" id="GO:0006412">
    <property type="term" value="P:translation"/>
    <property type="evidence" value="ECO:0007669"/>
    <property type="project" value="InterPro"/>
</dbReference>
<dbReference type="SUPFAM" id="SSF74731">
    <property type="entry name" value="Ribosomal protein L20"/>
    <property type="match status" value="1"/>
</dbReference>
<evidence type="ECO:0000313" key="8">
    <source>
        <dbReference type="EMBL" id="ADY54618.1"/>
    </source>
</evidence>
<keyword evidence="9" id="KW-1185">Reference proteome</keyword>
<dbReference type="GO" id="GO:0019843">
    <property type="term" value="F:rRNA binding"/>
    <property type="evidence" value="ECO:0007669"/>
    <property type="project" value="UniProtKB-UniRule"/>
</dbReference>
<reference evidence="9" key="2">
    <citation type="submission" date="2011-02" db="EMBL/GenBank/DDBJ databases">
        <title>The complete genome of Syntrophobotulus glycolicus DSM 8271.</title>
        <authorList>
            <person name="Lucas S."/>
            <person name="Copeland A."/>
            <person name="Lapidus A."/>
            <person name="Bruce D."/>
            <person name="Goodwin L."/>
            <person name="Pitluck S."/>
            <person name="Kyrpides N."/>
            <person name="Mavromatis K."/>
            <person name="Pagani I."/>
            <person name="Ivanova N."/>
            <person name="Mikhailova N."/>
            <person name="Chertkov O."/>
            <person name="Held B."/>
            <person name="Detter J.C."/>
            <person name="Tapia R."/>
            <person name="Han C."/>
            <person name="Land M."/>
            <person name="Hauser L."/>
            <person name="Markowitz V."/>
            <person name="Cheng J.-F."/>
            <person name="Hugenholtz P."/>
            <person name="Woyke T."/>
            <person name="Wu D."/>
            <person name="Spring S."/>
            <person name="Schroeder M."/>
            <person name="Brambilla E."/>
            <person name="Klenk H.-P."/>
            <person name="Eisen J.A."/>
        </authorList>
    </citation>
    <scope>NUCLEOTIDE SEQUENCE [LARGE SCALE GENOMIC DNA]</scope>
    <source>
        <strain evidence="9">DSM 8271 / FlGlyR</strain>
    </source>
</reference>
<keyword evidence="6 7" id="KW-0694">RNA-binding</keyword>
<evidence type="ECO:0000256" key="1">
    <source>
        <dbReference type="ARBA" id="ARBA00007698"/>
    </source>
</evidence>
<dbReference type="Proteomes" id="UP000007488">
    <property type="component" value="Chromosome"/>
</dbReference>
<dbReference type="EMBL" id="CP002547">
    <property type="protein sequence ID" value="ADY54618.1"/>
    <property type="molecule type" value="Genomic_DNA"/>
</dbReference>
<evidence type="ECO:0000256" key="2">
    <source>
        <dbReference type="ARBA" id="ARBA00022980"/>
    </source>
</evidence>
<dbReference type="Gene3D" id="1.10.1900.20">
    <property type="entry name" value="Ribosomal protein L20"/>
    <property type="match status" value="1"/>
</dbReference>